<evidence type="ECO:0000256" key="5">
    <source>
        <dbReference type="ARBA" id="ARBA00022917"/>
    </source>
</evidence>
<keyword evidence="5 6" id="KW-0648">Protein biosynthesis</keyword>
<feature type="modified residue" description="N5-methylglutamine" evidence="6">
    <location>
        <position position="259"/>
    </location>
</feature>
<evidence type="ECO:0000256" key="6">
    <source>
        <dbReference type="HAMAP-Rule" id="MF_00094"/>
    </source>
</evidence>
<dbReference type="InterPro" id="IPR005139">
    <property type="entry name" value="PCRF"/>
</dbReference>
<dbReference type="NCBIfam" id="TIGR00020">
    <property type="entry name" value="prfB"/>
    <property type="match status" value="1"/>
</dbReference>
<dbReference type="RefSeq" id="WP_128746514.1">
    <property type="nucleotide sequence ID" value="NZ_CP035281.1"/>
</dbReference>
<evidence type="ECO:0000256" key="1">
    <source>
        <dbReference type="ARBA" id="ARBA00002613"/>
    </source>
</evidence>
<evidence type="ECO:0000256" key="4">
    <source>
        <dbReference type="ARBA" id="ARBA00022481"/>
    </source>
</evidence>
<dbReference type="InterPro" id="IPR004374">
    <property type="entry name" value="PrfB"/>
</dbReference>
<comment type="similarity">
    <text evidence="2 6">Belongs to the prokaryotic/mitochondrial release factor family.</text>
</comment>
<organism evidence="9 10">
    <name type="scientific">Aminipila luticellarii</name>
    <dbReference type="NCBI Taxonomy" id="2507160"/>
    <lineage>
        <taxon>Bacteria</taxon>
        <taxon>Bacillati</taxon>
        <taxon>Bacillota</taxon>
        <taxon>Clostridia</taxon>
        <taxon>Peptostreptococcales</taxon>
        <taxon>Anaerovoracaceae</taxon>
        <taxon>Aminipila</taxon>
    </lineage>
</organism>
<evidence type="ECO:0000313" key="9">
    <source>
        <dbReference type="EMBL" id="QAT43806.1"/>
    </source>
</evidence>
<dbReference type="HAMAP" id="MF_00094">
    <property type="entry name" value="Rel_fac_2"/>
    <property type="match status" value="1"/>
</dbReference>
<dbReference type="EMBL" id="CP035281">
    <property type="protein sequence ID" value="QAT43806.1"/>
    <property type="molecule type" value="Genomic_DNA"/>
</dbReference>
<dbReference type="OrthoDB" id="9806673at2"/>
<dbReference type="Gene3D" id="3.30.160.20">
    <property type="match status" value="1"/>
</dbReference>
<dbReference type="PANTHER" id="PTHR43116:SF3">
    <property type="entry name" value="CLASS I PEPTIDE CHAIN RELEASE FACTOR"/>
    <property type="match status" value="1"/>
</dbReference>
<dbReference type="AlphaFoldDB" id="A0A410PY80"/>
<dbReference type="FunFam" id="3.30.160.20:FF:000010">
    <property type="entry name" value="Peptide chain release factor 2"/>
    <property type="match status" value="1"/>
</dbReference>
<dbReference type="InterPro" id="IPR045853">
    <property type="entry name" value="Pep_chain_release_fac_I_sf"/>
</dbReference>
<feature type="domain" description="Prokaryotic-type class I peptide chain release factors" evidence="8">
    <location>
        <begin position="252"/>
        <end position="268"/>
    </location>
</feature>
<reference evidence="9 10" key="1">
    <citation type="submission" date="2019-01" db="EMBL/GenBank/DDBJ databases">
        <title>Draft genomes of a novel of Aminipila strains.</title>
        <authorList>
            <person name="Ma S."/>
        </authorList>
    </citation>
    <scope>NUCLEOTIDE SEQUENCE [LARGE SCALE GENOMIC DNA]</scope>
    <source>
        <strain evidence="10">JN-39</strain>
    </source>
</reference>
<keyword evidence="10" id="KW-1185">Reference proteome</keyword>
<dbReference type="SUPFAM" id="SSF75620">
    <property type="entry name" value="Release factor"/>
    <property type="match status" value="1"/>
</dbReference>
<dbReference type="GO" id="GO:0016149">
    <property type="term" value="F:translation release factor activity, codon specific"/>
    <property type="evidence" value="ECO:0007669"/>
    <property type="project" value="UniProtKB-UniRule"/>
</dbReference>
<keyword evidence="6" id="KW-0963">Cytoplasm</keyword>
<dbReference type="SMART" id="SM00937">
    <property type="entry name" value="PCRF"/>
    <property type="match status" value="1"/>
</dbReference>
<dbReference type="Pfam" id="PF03462">
    <property type="entry name" value="PCRF"/>
    <property type="match status" value="1"/>
</dbReference>
<evidence type="ECO:0000256" key="7">
    <source>
        <dbReference type="SAM" id="Coils"/>
    </source>
</evidence>
<keyword evidence="4 6" id="KW-0488">Methylation</keyword>
<accession>A0A410PY80</accession>
<dbReference type="Proteomes" id="UP000287601">
    <property type="component" value="Chromosome"/>
</dbReference>
<gene>
    <name evidence="6" type="primary">prfB</name>
    <name evidence="9" type="ORF">EQM06_11560</name>
</gene>
<evidence type="ECO:0000259" key="8">
    <source>
        <dbReference type="PROSITE" id="PS00745"/>
    </source>
</evidence>
<comment type="PTM">
    <text evidence="6">Methylated by PrmC. Methylation increases the termination efficiency of RF2.</text>
</comment>
<feature type="coiled-coil region" evidence="7">
    <location>
        <begin position="53"/>
        <end position="123"/>
    </location>
</feature>
<dbReference type="GO" id="GO:0005737">
    <property type="term" value="C:cytoplasm"/>
    <property type="evidence" value="ECO:0007669"/>
    <property type="project" value="UniProtKB-SubCell"/>
</dbReference>
<dbReference type="Gene3D" id="3.30.70.1660">
    <property type="match status" value="1"/>
</dbReference>
<evidence type="ECO:0000256" key="3">
    <source>
        <dbReference type="ARBA" id="ARBA00019192"/>
    </source>
</evidence>
<name>A0A410PY80_9FIRM</name>
<sequence length="373" mass="42465">MVELDQIKYELPAAKANLTEVGESLDLAGLENRLEELDIKTQIDGFWENRETAQKLLKEKKSLENKINSYKNLEQDLEDIEVLIEMAEESEADSTAEENAGLAEEIKEAYEGYKVKAEEIRLKTLLTGEFDHNNAIFTIHAGTGGVDAMDWAEMLLRMYTRWSEKKGYKTRVIDLQDDTEAGIKSATVIVEGENAYGYLKNERGVHRLVRISPFNAQGKRQTSFALLEVMPELDEDIKVDLDPEDLRIDTYRSSGAGGQHVNKTDSAIRITHLPTNIVVTCQNERSQHQNKEMAMKILKAKLTELAEQEHKDNLRELKGDFSQNTWGSQIRSYVFQPYTMVKDHRTGAEVGNVQAVMDGEIDYFINEKLKLKD</sequence>
<evidence type="ECO:0000256" key="2">
    <source>
        <dbReference type="ARBA" id="ARBA00010835"/>
    </source>
</evidence>
<proteinExistence type="inferred from homology"/>
<dbReference type="PANTHER" id="PTHR43116">
    <property type="entry name" value="PEPTIDE CHAIN RELEASE FACTOR 2"/>
    <property type="match status" value="1"/>
</dbReference>
<dbReference type="KEGG" id="amij:EQM06_11560"/>
<comment type="function">
    <text evidence="1 6">Peptide chain release factor 2 directs the termination of translation in response to the peptide chain termination codons UGA and UAA.</text>
</comment>
<dbReference type="InterPro" id="IPR000352">
    <property type="entry name" value="Pep_chain_release_fac_I"/>
</dbReference>
<dbReference type="Pfam" id="PF00472">
    <property type="entry name" value="RF-1"/>
    <property type="match status" value="1"/>
</dbReference>
<comment type="subcellular location">
    <subcellularLocation>
        <location evidence="6">Cytoplasm</location>
    </subcellularLocation>
</comment>
<evidence type="ECO:0000313" key="10">
    <source>
        <dbReference type="Proteomes" id="UP000287601"/>
    </source>
</evidence>
<dbReference type="Gene3D" id="1.20.58.410">
    <property type="entry name" value="Release factor"/>
    <property type="match status" value="1"/>
</dbReference>
<dbReference type="PROSITE" id="PS00745">
    <property type="entry name" value="RF_PROK_I"/>
    <property type="match status" value="1"/>
</dbReference>
<protein>
    <recommendedName>
        <fullName evidence="3 6">Peptide chain release factor 2</fullName>
        <shortName evidence="6">RF-2</shortName>
    </recommendedName>
</protein>
<keyword evidence="7" id="KW-0175">Coiled coil</keyword>